<name>A0AAD5I5A1_ACENE</name>
<dbReference type="SUPFAM" id="SSF53067">
    <property type="entry name" value="Actin-like ATPase domain"/>
    <property type="match status" value="1"/>
</dbReference>
<dbReference type="InterPro" id="IPR043129">
    <property type="entry name" value="ATPase_NBD"/>
</dbReference>
<dbReference type="InterPro" id="IPR004000">
    <property type="entry name" value="Actin"/>
</dbReference>
<keyword evidence="2" id="KW-1185">Reference proteome</keyword>
<accession>A0AAD5I5A1</accession>
<organism evidence="1 2">
    <name type="scientific">Acer negundo</name>
    <name type="common">Box elder</name>
    <dbReference type="NCBI Taxonomy" id="4023"/>
    <lineage>
        <taxon>Eukaryota</taxon>
        <taxon>Viridiplantae</taxon>
        <taxon>Streptophyta</taxon>
        <taxon>Embryophyta</taxon>
        <taxon>Tracheophyta</taxon>
        <taxon>Spermatophyta</taxon>
        <taxon>Magnoliopsida</taxon>
        <taxon>eudicotyledons</taxon>
        <taxon>Gunneridae</taxon>
        <taxon>Pentapetalae</taxon>
        <taxon>rosids</taxon>
        <taxon>malvids</taxon>
        <taxon>Sapindales</taxon>
        <taxon>Sapindaceae</taxon>
        <taxon>Hippocastanoideae</taxon>
        <taxon>Acereae</taxon>
        <taxon>Acer</taxon>
    </lineage>
</organism>
<dbReference type="PANTHER" id="PTHR11937">
    <property type="entry name" value="ACTIN"/>
    <property type="match status" value="1"/>
</dbReference>
<dbReference type="Proteomes" id="UP001064489">
    <property type="component" value="Chromosome 11"/>
</dbReference>
<protein>
    <submittedName>
        <fullName evidence="1">Uncharacterized protein</fullName>
    </submittedName>
</protein>
<sequence length="84" mass="9955">MNKNADFETVREIKEKLCYISYDYKREYQLGLETTILVKNYTLPVGRVIKVGTERFQAPEALFTPMLKVMGWLTWFFAAVRKRV</sequence>
<evidence type="ECO:0000313" key="2">
    <source>
        <dbReference type="Proteomes" id="UP001064489"/>
    </source>
</evidence>
<dbReference type="Gene3D" id="3.90.640.10">
    <property type="entry name" value="Actin, Chain A, domain 4"/>
    <property type="match status" value="1"/>
</dbReference>
<dbReference type="AlphaFoldDB" id="A0AAD5I5A1"/>
<comment type="caution">
    <text evidence="1">The sequence shown here is derived from an EMBL/GenBank/DDBJ whole genome shotgun (WGS) entry which is preliminary data.</text>
</comment>
<proteinExistence type="predicted"/>
<reference evidence="1" key="2">
    <citation type="submission" date="2023-02" db="EMBL/GenBank/DDBJ databases">
        <authorList>
            <person name="Swenson N.G."/>
            <person name="Wegrzyn J.L."/>
            <person name="Mcevoy S.L."/>
        </authorList>
    </citation>
    <scope>NUCLEOTIDE SEQUENCE</scope>
    <source>
        <strain evidence="1">91603</strain>
        <tissue evidence="1">Leaf</tissue>
    </source>
</reference>
<dbReference type="Pfam" id="PF00022">
    <property type="entry name" value="Actin"/>
    <property type="match status" value="1"/>
</dbReference>
<reference evidence="1" key="1">
    <citation type="journal article" date="2022" name="Plant J.">
        <title>Strategies of tolerance reflected in two North American maple genomes.</title>
        <authorList>
            <person name="McEvoy S.L."/>
            <person name="Sezen U.U."/>
            <person name="Trouern-Trend A."/>
            <person name="McMahon S.M."/>
            <person name="Schaberg P.G."/>
            <person name="Yang J."/>
            <person name="Wegrzyn J.L."/>
            <person name="Swenson N.G."/>
        </authorList>
    </citation>
    <scope>NUCLEOTIDE SEQUENCE</scope>
    <source>
        <strain evidence="1">91603</strain>
    </source>
</reference>
<gene>
    <name evidence="1" type="ORF">LWI28_001671</name>
</gene>
<dbReference type="EMBL" id="JAJSOW010000108">
    <property type="protein sequence ID" value="KAI9152819.1"/>
    <property type="molecule type" value="Genomic_DNA"/>
</dbReference>
<evidence type="ECO:0000313" key="1">
    <source>
        <dbReference type="EMBL" id="KAI9152819.1"/>
    </source>
</evidence>